<reference evidence="3" key="1">
    <citation type="submission" date="2018-12" db="EMBL/GenBank/DDBJ databases">
        <title>The complete genome of Metarhizium rileyi, a key fungal pathogen of Lepidoptera.</title>
        <authorList>
            <person name="Binneck E."/>
            <person name="Lastra C.C.L."/>
            <person name="Sosa-Gomez D.R."/>
        </authorList>
    </citation>
    <scope>NUCLEOTIDE SEQUENCE [LARGE SCALE GENOMIC DNA]</scope>
    <source>
        <strain evidence="3">Cep018-CH2</strain>
    </source>
</reference>
<protein>
    <submittedName>
        <fullName evidence="2">Uncharacterized protein</fullName>
    </submittedName>
</protein>
<evidence type="ECO:0000256" key="1">
    <source>
        <dbReference type="SAM" id="Coils"/>
    </source>
</evidence>
<organism evidence="2 3">
    <name type="scientific">Metarhizium rileyi (strain RCEF 4871)</name>
    <name type="common">Nomuraea rileyi</name>
    <dbReference type="NCBI Taxonomy" id="1649241"/>
    <lineage>
        <taxon>Eukaryota</taxon>
        <taxon>Fungi</taxon>
        <taxon>Dikarya</taxon>
        <taxon>Ascomycota</taxon>
        <taxon>Pezizomycotina</taxon>
        <taxon>Sordariomycetes</taxon>
        <taxon>Hypocreomycetidae</taxon>
        <taxon>Hypocreales</taxon>
        <taxon>Clavicipitaceae</taxon>
        <taxon>Metarhizium</taxon>
    </lineage>
</organism>
<keyword evidence="1" id="KW-0175">Coiled coil</keyword>
<feature type="coiled-coil region" evidence="1">
    <location>
        <begin position="89"/>
        <end position="144"/>
    </location>
</feature>
<dbReference type="AlphaFoldDB" id="A0A5C6G2U0"/>
<evidence type="ECO:0000313" key="3">
    <source>
        <dbReference type="Proteomes" id="UP000317257"/>
    </source>
</evidence>
<name>A0A5C6G2U0_METRR</name>
<comment type="caution">
    <text evidence="2">The sequence shown here is derived from an EMBL/GenBank/DDBJ whole genome shotgun (WGS) entry which is preliminary data.</text>
</comment>
<sequence>MIVAALDYLRRTASEVGMALCKRYLRGDQPTNESGIQDGKRDPAVVELINEVFVSNLSKTHDLMRKIQAQIQAEIQKLYDEQKEHYRKNIRSKERLKELEWDLGQAKKELDNKDAKISGKDQMLRAIEREKQDLAQDLERLRSVIVNDTSHGNIPDEEIKRRFAGIRQLIQIVAHSKALNLTDEHQVQSLRENSTIGEFYVSLATMSTKERQMVVRAEIFRRIRNGILWQNTFGLGPEYQDDSTGTVYFGKDFQLFMEQFEKYMQVNRVSPDIITNWTHATFKCMDDAKFTYKDTSLTRDWILDVLQPLLSRQCTSSDTNKLCKDISQLCDDAYNFRMIVRRSTETYIFEGLPYGTDLDGNESMAQAQAVQNGGKESKLVAFTICPALVKCGESAAGTRAVLEPAHVIVQDAVAKK</sequence>
<accession>A0A5C6G2U0</accession>
<dbReference type="Proteomes" id="UP000317257">
    <property type="component" value="Unassembled WGS sequence"/>
</dbReference>
<evidence type="ECO:0000313" key="2">
    <source>
        <dbReference type="EMBL" id="TWU72225.1"/>
    </source>
</evidence>
<gene>
    <name evidence="2" type="ORF">ED733_003569</name>
</gene>
<dbReference type="EMBL" id="SBHS01000031">
    <property type="protein sequence ID" value="TWU72225.1"/>
    <property type="molecule type" value="Genomic_DNA"/>
</dbReference>
<proteinExistence type="predicted"/>